<dbReference type="RefSeq" id="WP_171384024.1">
    <property type="nucleotide sequence ID" value="NZ_JAKRRX010000050.1"/>
</dbReference>
<evidence type="ECO:0000313" key="1">
    <source>
        <dbReference type="EMBL" id="MCW8334242.1"/>
    </source>
</evidence>
<proteinExistence type="predicted"/>
<organism evidence="1 2">
    <name type="scientific">Vibrio paucivorans</name>
    <dbReference type="NCBI Taxonomy" id="2829489"/>
    <lineage>
        <taxon>Bacteria</taxon>
        <taxon>Pseudomonadati</taxon>
        <taxon>Pseudomonadota</taxon>
        <taxon>Gammaproteobacteria</taxon>
        <taxon>Vibrionales</taxon>
        <taxon>Vibrionaceae</taxon>
        <taxon>Vibrio</taxon>
    </lineage>
</organism>
<evidence type="ECO:0008006" key="3">
    <source>
        <dbReference type="Google" id="ProtNLM"/>
    </source>
</evidence>
<reference evidence="1" key="1">
    <citation type="submission" date="2022-02" db="EMBL/GenBank/DDBJ databases">
        <title>Vibrio sp. nov., a new bacterium isolated from Bohai sea, China.</title>
        <authorList>
            <person name="Yuan Y."/>
        </authorList>
    </citation>
    <scope>NUCLEOTIDE SEQUENCE</scope>
    <source>
        <strain evidence="1">DBSS07</strain>
    </source>
</reference>
<dbReference type="Proteomes" id="UP001155586">
    <property type="component" value="Unassembled WGS sequence"/>
</dbReference>
<dbReference type="EMBL" id="JAKRRX010000050">
    <property type="protein sequence ID" value="MCW8334242.1"/>
    <property type="molecule type" value="Genomic_DNA"/>
</dbReference>
<gene>
    <name evidence="1" type="ORF">MD483_10455</name>
</gene>
<comment type="caution">
    <text evidence="1">The sequence shown here is derived from an EMBL/GenBank/DDBJ whole genome shotgun (WGS) entry which is preliminary data.</text>
</comment>
<accession>A0A9X3HSG4</accession>
<evidence type="ECO:0000313" key="2">
    <source>
        <dbReference type="Proteomes" id="UP001155586"/>
    </source>
</evidence>
<keyword evidence="2" id="KW-1185">Reference proteome</keyword>
<protein>
    <recommendedName>
        <fullName evidence="3">Phage Mu protein F like protein</fullName>
    </recommendedName>
</protein>
<dbReference type="AlphaFoldDB" id="A0A9X3HSG4"/>
<sequence length="165" mass="19182">MSATNQSDLNLSFSHSAEIFGIPSNLRSSMESVIWDNINNKRMAIKKLESKFPYEWTSQVAKDALIARGERFPYLKEQLDFIVGYVIKLAHVNRQFRDADKTKRLLPYLKIMRGSAIIDCPIHSEFIDHVYEVTDKFWIKYPVGKHIDCSCSIRTISKHEFNNSH</sequence>
<name>A0A9X3HSG4_9VIBR</name>